<evidence type="ECO:0000256" key="6">
    <source>
        <dbReference type="ARBA" id="ARBA00045572"/>
    </source>
</evidence>
<dbReference type="FunFam" id="3.90.20.20:FF:000003">
    <property type="entry name" value="GrpE protein homolog"/>
    <property type="match status" value="1"/>
</dbReference>
<dbReference type="GO" id="GO:0051082">
    <property type="term" value="F:unfolded protein binding"/>
    <property type="evidence" value="ECO:0007669"/>
    <property type="project" value="TreeGrafter"/>
</dbReference>
<dbReference type="FunCoup" id="A0A7F5RN12">
    <property type="interactions" value="1865"/>
</dbReference>
<keyword evidence="11" id="KW-1185">Reference proteome</keyword>
<keyword evidence="9" id="KW-0175">Coiled coil</keyword>
<dbReference type="InParanoid" id="A0A7F5RN12"/>
<evidence type="ECO:0000256" key="8">
    <source>
        <dbReference type="RuleBase" id="RU004478"/>
    </source>
</evidence>
<dbReference type="InterPro" id="IPR000740">
    <property type="entry name" value="GrpE"/>
</dbReference>
<dbReference type="GeneID" id="108739016"/>
<dbReference type="GO" id="GO:0006457">
    <property type="term" value="P:protein folding"/>
    <property type="evidence" value="ECO:0007669"/>
    <property type="project" value="InterPro"/>
</dbReference>
<dbReference type="GO" id="GO:0001405">
    <property type="term" value="C:PAM complex, Tim23 associated import motor"/>
    <property type="evidence" value="ECO:0007669"/>
    <property type="project" value="TreeGrafter"/>
</dbReference>
<evidence type="ECO:0000256" key="7">
    <source>
        <dbReference type="RuleBase" id="RU000640"/>
    </source>
</evidence>
<dbReference type="CDD" id="cd00446">
    <property type="entry name" value="GrpE"/>
    <property type="match status" value="1"/>
</dbReference>
<gene>
    <name evidence="12" type="primary">LOC108739016</name>
</gene>
<proteinExistence type="inferred from homology"/>
<evidence type="ECO:0000313" key="11">
    <source>
        <dbReference type="Proteomes" id="UP000192223"/>
    </source>
</evidence>
<dbReference type="InterPro" id="IPR009012">
    <property type="entry name" value="GrpE_head"/>
</dbReference>
<dbReference type="InterPro" id="IPR013805">
    <property type="entry name" value="GrpE_CC"/>
</dbReference>
<feature type="coiled-coil region" evidence="9">
    <location>
        <begin position="64"/>
        <end position="102"/>
    </location>
</feature>
<dbReference type="Gene3D" id="2.30.22.10">
    <property type="entry name" value="Head domain of nucleotide exchange factor GrpE"/>
    <property type="match status" value="1"/>
</dbReference>
<evidence type="ECO:0000313" key="12">
    <source>
        <dbReference type="RefSeq" id="XP_025837414.1"/>
    </source>
</evidence>
<dbReference type="CTD" id="36508"/>
<evidence type="ECO:0000256" key="2">
    <source>
        <dbReference type="ARBA" id="ARBA00009054"/>
    </source>
</evidence>
<evidence type="ECO:0000256" key="10">
    <source>
        <dbReference type="SAM" id="MobiDB-lite"/>
    </source>
</evidence>
<dbReference type="Gene3D" id="3.90.20.20">
    <property type="match status" value="1"/>
</dbReference>
<name>A0A7F5RN12_AGRPL</name>
<comment type="function">
    <text evidence="6">Essential component of the PAM complex, a complex required for the translocation of transit peptide-containing proteins from the inner membrane into the mitochondrial matrix in an ATP-dependent manner. Seems to control the nucleotide-dependent binding of mitochondrial HSP70 to substrate proteins.</text>
</comment>
<accession>A0A7F5RN12</accession>
<dbReference type="GO" id="GO:0051087">
    <property type="term" value="F:protein-folding chaperone binding"/>
    <property type="evidence" value="ECO:0007669"/>
    <property type="project" value="InterPro"/>
</dbReference>
<evidence type="ECO:0000256" key="9">
    <source>
        <dbReference type="SAM" id="Coils"/>
    </source>
</evidence>
<dbReference type="SUPFAM" id="SSF51064">
    <property type="entry name" value="Head domain of nucleotide exchange factor GrpE"/>
    <property type="match status" value="1"/>
</dbReference>
<keyword evidence="5 7" id="KW-0143">Chaperone</keyword>
<keyword evidence="4 7" id="KW-0496">Mitochondrion</keyword>
<dbReference type="GO" id="GO:0042803">
    <property type="term" value="F:protein homodimerization activity"/>
    <property type="evidence" value="ECO:0007669"/>
    <property type="project" value="InterPro"/>
</dbReference>
<dbReference type="GO" id="GO:0030150">
    <property type="term" value="P:protein import into mitochondrial matrix"/>
    <property type="evidence" value="ECO:0007669"/>
    <property type="project" value="TreeGrafter"/>
</dbReference>
<dbReference type="HAMAP" id="MF_01151">
    <property type="entry name" value="GrpE"/>
    <property type="match status" value="1"/>
</dbReference>
<dbReference type="OrthoDB" id="201635at2759"/>
<dbReference type="Proteomes" id="UP000192223">
    <property type="component" value="Unplaced"/>
</dbReference>
<reference evidence="12" key="1">
    <citation type="submission" date="2025-08" db="UniProtKB">
        <authorList>
            <consortium name="RefSeq"/>
        </authorList>
    </citation>
    <scope>IDENTIFICATION</scope>
    <source>
        <tissue evidence="12">Entire body</tissue>
    </source>
</reference>
<dbReference type="PRINTS" id="PR00773">
    <property type="entry name" value="GRPEPROTEIN"/>
</dbReference>
<evidence type="ECO:0000256" key="5">
    <source>
        <dbReference type="ARBA" id="ARBA00023186"/>
    </source>
</evidence>
<dbReference type="PANTHER" id="PTHR21237:SF23">
    <property type="entry name" value="GRPE PROTEIN HOMOLOG, MITOCHONDRIAL"/>
    <property type="match status" value="1"/>
</dbReference>
<dbReference type="PANTHER" id="PTHR21237">
    <property type="entry name" value="GRPE PROTEIN"/>
    <property type="match status" value="1"/>
</dbReference>
<comment type="similarity">
    <text evidence="2 8">Belongs to the GrpE family.</text>
</comment>
<dbReference type="PROSITE" id="PS01071">
    <property type="entry name" value="GRPE"/>
    <property type="match status" value="1"/>
</dbReference>
<organism evidence="11 12">
    <name type="scientific">Agrilus planipennis</name>
    <name type="common">Emerald ash borer</name>
    <name type="synonym">Agrilus marcopoli</name>
    <dbReference type="NCBI Taxonomy" id="224129"/>
    <lineage>
        <taxon>Eukaryota</taxon>
        <taxon>Metazoa</taxon>
        <taxon>Ecdysozoa</taxon>
        <taxon>Arthropoda</taxon>
        <taxon>Hexapoda</taxon>
        <taxon>Insecta</taxon>
        <taxon>Pterygota</taxon>
        <taxon>Neoptera</taxon>
        <taxon>Endopterygota</taxon>
        <taxon>Coleoptera</taxon>
        <taxon>Polyphaga</taxon>
        <taxon>Elateriformia</taxon>
        <taxon>Buprestoidea</taxon>
        <taxon>Buprestidae</taxon>
        <taxon>Agrilinae</taxon>
        <taxon>Agrilus</taxon>
    </lineage>
</organism>
<dbReference type="KEGG" id="apln:108739016"/>
<evidence type="ECO:0000256" key="1">
    <source>
        <dbReference type="ARBA" id="ARBA00004305"/>
    </source>
</evidence>
<evidence type="ECO:0000256" key="4">
    <source>
        <dbReference type="ARBA" id="ARBA00023128"/>
    </source>
</evidence>
<dbReference type="SUPFAM" id="SSF58014">
    <property type="entry name" value="Coiled-coil domain of nucleotide exchange factor GrpE"/>
    <property type="match status" value="1"/>
</dbReference>
<dbReference type="GO" id="GO:0000774">
    <property type="term" value="F:adenyl-nucleotide exchange factor activity"/>
    <property type="evidence" value="ECO:0007669"/>
    <property type="project" value="InterPro"/>
</dbReference>
<feature type="region of interest" description="Disordered" evidence="10">
    <location>
        <begin position="38"/>
        <end position="60"/>
    </location>
</feature>
<keyword evidence="3" id="KW-0809">Transit peptide</keyword>
<dbReference type="AlphaFoldDB" id="A0A7F5RN12"/>
<dbReference type="FunFam" id="2.30.22.10:FF:000002">
    <property type="entry name" value="GrpE protein homolog"/>
    <property type="match status" value="1"/>
</dbReference>
<comment type="subcellular location">
    <subcellularLocation>
        <location evidence="1 7">Mitochondrion matrix</location>
    </subcellularLocation>
</comment>
<evidence type="ECO:0000256" key="3">
    <source>
        <dbReference type="ARBA" id="ARBA00022946"/>
    </source>
</evidence>
<protein>
    <recommendedName>
        <fullName evidence="7">GrpE protein homolog</fullName>
    </recommendedName>
</protein>
<dbReference type="Pfam" id="PF01025">
    <property type="entry name" value="GrpE"/>
    <property type="match status" value="1"/>
</dbReference>
<dbReference type="RefSeq" id="XP_025837414.1">
    <property type="nucleotide sequence ID" value="XM_025981629.1"/>
</dbReference>
<sequence length="222" mass="24994">MSLMIIRTFLKYGQLVADNFTLNVRFVASSNLLKNQTTAANEKESVEKPPATPSSCTSPVNEELDSLNKQLLELKEKNSDLLDKYKRALADGENLRTRLTKQIEDARIYGIQNFCKDLLDVADVLNKATESVPKEELSEKNPHLKSLYEGLIMTEAQLQTVFKRHGLEPVNPLNEKFDPNLHEALFQQEVQGKEAGFVVVVSKIGYKLHDRVIRPALVGVSK</sequence>